<sequence>MPTNIGDHSQYLIRTKKLDEMKEWLAPRIADETPKWAAEGVLIEKKELNIAARLFCCARSPKPTNVAADSRLPLTRASLLRMGQLSLSADCRVASLEASVLGMIRIALTDVMTPLSTTIDALAARITATDVSMVFGTVDMPDMPALPQKINGHGGRAKQIVDHESEAKTDEETE</sequence>
<keyword evidence="3" id="KW-1185">Reference proteome</keyword>
<dbReference type="InParanoid" id="M1DE85"/>
<dbReference type="AlphaFoldDB" id="M1DE85"/>
<name>M1DE85_SOLTU</name>
<evidence type="ECO:0000313" key="2">
    <source>
        <dbReference type="EnsemblPlants" id="PGSC0003DMT400087639"/>
    </source>
</evidence>
<dbReference type="EnsemblPlants" id="PGSC0003DMT400087639">
    <property type="protein sequence ID" value="PGSC0003DMT400087639"/>
    <property type="gene ID" value="PGSC0003DMG400037210"/>
</dbReference>
<reference evidence="2" key="2">
    <citation type="submission" date="2015-06" db="UniProtKB">
        <authorList>
            <consortium name="EnsemblPlants"/>
        </authorList>
    </citation>
    <scope>IDENTIFICATION</scope>
    <source>
        <strain evidence="2">DM1-3 516 R44</strain>
    </source>
</reference>
<dbReference type="Gramene" id="PGSC0003DMT400087639">
    <property type="protein sequence ID" value="PGSC0003DMT400087639"/>
    <property type="gene ID" value="PGSC0003DMG400037210"/>
</dbReference>
<dbReference type="HOGENOM" id="CLU_1542772_0_0_1"/>
<evidence type="ECO:0000256" key="1">
    <source>
        <dbReference type="SAM" id="MobiDB-lite"/>
    </source>
</evidence>
<dbReference type="PANTHER" id="PTHR33180:SF31">
    <property type="entry name" value="POLYPROTEIN PROTEIN"/>
    <property type="match status" value="1"/>
</dbReference>
<reference evidence="3" key="1">
    <citation type="journal article" date="2011" name="Nature">
        <title>Genome sequence and analysis of the tuber crop potato.</title>
        <authorList>
            <consortium name="The Potato Genome Sequencing Consortium"/>
        </authorList>
    </citation>
    <scope>NUCLEOTIDE SEQUENCE [LARGE SCALE GENOMIC DNA]</scope>
    <source>
        <strain evidence="3">cv. DM1-3 516 R44</strain>
    </source>
</reference>
<organism evidence="2 3">
    <name type="scientific">Solanum tuberosum</name>
    <name type="common">Potato</name>
    <dbReference type="NCBI Taxonomy" id="4113"/>
    <lineage>
        <taxon>Eukaryota</taxon>
        <taxon>Viridiplantae</taxon>
        <taxon>Streptophyta</taxon>
        <taxon>Embryophyta</taxon>
        <taxon>Tracheophyta</taxon>
        <taxon>Spermatophyta</taxon>
        <taxon>Magnoliopsida</taxon>
        <taxon>eudicotyledons</taxon>
        <taxon>Gunneridae</taxon>
        <taxon>Pentapetalae</taxon>
        <taxon>asterids</taxon>
        <taxon>lamiids</taxon>
        <taxon>Solanales</taxon>
        <taxon>Solanaceae</taxon>
        <taxon>Solanoideae</taxon>
        <taxon>Solaneae</taxon>
        <taxon>Solanum</taxon>
    </lineage>
</organism>
<evidence type="ECO:0000313" key="3">
    <source>
        <dbReference type="Proteomes" id="UP000011115"/>
    </source>
</evidence>
<dbReference type="PANTHER" id="PTHR33180">
    <property type="entry name" value="PHOTOSYSTEM II CP43 REACTION CENTER PROTEIN"/>
    <property type="match status" value="1"/>
</dbReference>
<dbReference type="Proteomes" id="UP000011115">
    <property type="component" value="Unassembled WGS sequence"/>
</dbReference>
<feature type="region of interest" description="Disordered" evidence="1">
    <location>
        <begin position="150"/>
        <end position="174"/>
    </location>
</feature>
<proteinExistence type="predicted"/>
<feature type="compositionally biased region" description="Basic and acidic residues" evidence="1">
    <location>
        <begin position="159"/>
        <end position="174"/>
    </location>
</feature>
<dbReference type="PaxDb" id="4113-PGSC0003DMT400087639"/>
<evidence type="ECO:0008006" key="4">
    <source>
        <dbReference type="Google" id="ProtNLM"/>
    </source>
</evidence>
<protein>
    <recommendedName>
        <fullName evidence="4">Polyprotein protein</fullName>
    </recommendedName>
</protein>
<accession>M1DE85</accession>